<dbReference type="AlphaFoldDB" id="A0A0D2MWS9"/>
<gene>
    <name evidence="1" type="ORF">MNEG_3040</name>
</gene>
<accession>A0A0D2MWS9</accession>
<sequence length="342" mass="35133">MSKPSSVPRQQELARYCQVSSKVTSNYSIPTAVVAYSRGMDAAARPNLTTLLWAADGSPRFGGIISYPNIEAAGYLNRSEVQQLWDFQSRTGARSVKFGAWPTYFGWAPAMAQCSSGSDTIGFADGAAAAAAAATPATNFTLLFTHDAPYGLQGIELSTAWLDSRGLYRCPGNASAPLPTCSIWGPGSDFEVAGLHPNCSSMPFMQLAPEGAASPAIAAVLVNYTDDNRNTMAFTFDCAAWSPSCVLLGRLSVAWLLEGRSQPVATDSSGNPTGTSGAAQQAASDLSGKIVADLLVDASKANIANGTPDSPLKNGAAARAGPAAGALAAASAGAALLSVLLL</sequence>
<dbReference type="Proteomes" id="UP000054498">
    <property type="component" value="Unassembled WGS sequence"/>
</dbReference>
<organism evidence="1 2">
    <name type="scientific">Monoraphidium neglectum</name>
    <dbReference type="NCBI Taxonomy" id="145388"/>
    <lineage>
        <taxon>Eukaryota</taxon>
        <taxon>Viridiplantae</taxon>
        <taxon>Chlorophyta</taxon>
        <taxon>core chlorophytes</taxon>
        <taxon>Chlorophyceae</taxon>
        <taxon>CS clade</taxon>
        <taxon>Sphaeropleales</taxon>
        <taxon>Selenastraceae</taxon>
        <taxon>Monoraphidium</taxon>
    </lineage>
</organism>
<evidence type="ECO:0000313" key="1">
    <source>
        <dbReference type="EMBL" id="KIZ04912.1"/>
    </source>
</evidence>
<dbReference type="KEGG" id="mng:MNEG_3040"/>
<keyword evidence="2" id="KW-1185">Reference proteome</keyword>
<dbReference type="EMBL" id="KK100587">
    <property type="protein sequence ID" value="KIZ04912.1"/>
    <property type="molecule type" value="Genomic_DNA"/>
</dbReference>
<proteinExistence type="predicted"/>
<dbReference type="GeneID" id="25735918"/>
<protein>
    <submittedName>
        <fullName evidence="1">Uncharacterized protein</fullName>
    </submittedName>
</protein>
<evidence type="ECO:0000313" key="2">
    <source>
        <dbReference type="Proteomes" id="UP000054498"/>
    </source>
</evidence>
<name>A0A0D2MWS9_9CHLO</name>
<dbReference type="OrthoDB" id="543038at2759"/>
<dbReference type="RefSeq" id="XP_013903931.1">
    <property type="nucleotide sequence ID" value="XM_014048477.1"/>
</dbReference>
<reference evidence="1 2" key="1">
    <citation type="journal article" date="2013" name="BMC Genomics">
        <title>Reconstruction of the lipid metabolism for the microalga Monoraphidium neglectum from its genome sequence reveals characteristics suitable for biofuel production.</title>
        <authorList>
            <person name="Bogen C."/>
            <person name="Al-Dilaimi A."/>
            <person name="Albersmeier A."/>
            <person name="Wichmann J."/>
            <person name="Grundmann M."/>
            <person name="Rupp O."/>
            <person name="Lauersen K.J."/>
            <person name="Blifernez-Klassen O."/>
            <person name="Kalinowski J."/>
            <person name="Goesmann A."/>
            <person name="Mussgnug J.H."/>
            <person name="Kruse O."/>
        </authorList>
    </citation>
    <scope>NUCLEOTIDE SEQUENCE [LARGE SCALE GENOMIC DNA]</scope>
    <source>
        <strain evidence="1 2">SAG 48.87</strain>
    </source>
</reference>